<dbReference type="Pfam" id="PF09912">
    <property type="entry name" value="DUF2141"/>
    <property type="match status" value="1"/>
</dbReference>
<dbReference type="OrthoDB" id="9788332at2"/>
<dbReference type="AlphaFoldDB" id="A0A1H5WUX6"/>
<evidence type="ECO:0000313" key="2">
    <source>
        <dbReference type="Proteomes" id="UP000236736"/>
    </source>
</evidence>
<organism evidence="1 2">
    <name type="scientific">Algoriphagus boritolerans DSM 17298 = JCM 18970</name>
    <dbReference type="NCBI Taxonomy" id="1120964"/>
    <lineage>
        <taxon>Bacteria</taxon>
        <taxon>Pseudomonadati</taxon>
        <taxon>Bacteroidota</taxon>
        <taxon>Cytophagia</taxon>
        <taxon>Cytophagales</taxon>
        <taxon>Cyclobacteriaceae</taxon>
        <taxon>Algoriphagus</taxon>
    </lineage>
</organism>
<dbReference type="STRING" id="1120964.GCA_001313265_03797"/>
<keyword evidence="2" id="KW-1185">Reference proteome</keyword>
<evidence type="ECO:0000313" key="1">
    <source>
        <dbReference type="EMBL" id="SEG03248.1"/>
    </source>
</evidence>
<gene>
    <name evidence="1" type="ORF">SAMN03080598_02245</name>
</gene>
<name>A0A1H5WUX6_9BACT</name>
<proteinExistence type="predicted"/>
<reference evidence="2" key="1">
    <citation type="submission" date="2016-10" db="EMBL/GenBank/DDBJ databases">
        <authorList>
            <person name="Varghese N."/>
            <person name="Submissions S."/>
        </authorList>
    </citation>
    <scope>NUCLEOTIDE SEQUENCE [LARGE SCALE GENOMIC DNA]</scope>
    <source>
        <strain evidence="2">DSM 17298</strain>
    </source>
</reference>
<accession>A0A1H5WUX6</accession>
<protein>
    <submittedName>
        <fullName evidence="1">Uncharacterized conserved protein, DUF2141 family</fullName>
    </submittedName>
</protein>
<dbReference type="RefSeq" id="WP_103924905.1">
    <property type="nucleotide sequence ID" value="NZ_FNVR01000011.1"/>
</dbReference>
<dbReference type="InterPro" id="IPR018673">
    <property type="entry name" value="DUF2141"/>
</dbReference>
<sequence>MNSFVLSITYLILFFSAQQNTSVLDLQISGAKSDKGVVRILVFDSENGYPDQLELAVKSLTIPIVKQKCTVKINDLKPGNYAISVIHDEDSNGALNTNPFGYPLEKYGFSNNAKAYFSAPPFSKAAFELKSEVKTIQIQLR</sequence>
<dbReference type="Proteomes" id="UP000236736">
    <property type="component" value="Unassembled WGS sequence"/>
</dbReference>
<dbReference type="EMBL" id="FNVR01000011">
    <property type="protein sequence ID" value="SEG03248.1"/>
    <property type="molecule type" value="Genomic_DNA"/>
</dbReference>